<dbReference type="GO" id="GO:0005525">
    <property type="term" value="F:GTP binding"/>
    <property type="evidence" value="ECO:0007669"/>
    <property type="project" value="InterPro"/>
</dbReference>
<feature type="domain" description="G" evidence="3">
    <location>
        <begin position="422"/>
        <end position="536"/>
    </location>
</feature>
<dbReference type="InterPro" id="IPR027417">
    <property type="entry name" value="P-loop_NTPase"/>
</dbReference>
<feature type="coiled-coil region" evidence="1">
    <location>
        <begin position="660"/>
        <end position="694"/>
    </location>
</feature>
<comment type="caution">
    <text evidence="4">The sequence shown here is derived from an EMBL/GenBank/DDBJ whole genome shotgun (WGS) entry which is preliminary data.</text>
</comment>
<name>A0A5K1UL58_ENTHI</name>
<evidence type="ECO:0000313" key="5">
    <source>
        <dbReference type="Proteomes" id="UP000078387"/>
    </source>
</evidence>
<evidence type="ECO:0000313" key="4">
    <source>
        <dbReference type="EMBL" id="GAT95608.1"/>
    </source>
</evidence>
<protein>
    <recommendedName>
        <fullName evidence="3">G domain-containing protein</fullName>
    </recommendedName>
</protein>
<feature type="region of interest" description="Disordered" evidence="2">
    <location>
        <begin position="899"/>
        <end position="927"/>
    </location>
</feature>
<dbReference type="AlphaFoldDB" id="A0A5K1UL58"/>
<accession>A0A5K1UL58</accession>
<dbReference type="PANTHER" id="PTHR32046:SF14">
    <property type="match status" value="1"/>
</dbReference>
<feature type="compositionally biased region" description="Basic and acidic residues" evidence="2">
    <location>
        <begin position="899"/>
        <end position="909"/>
    </location>
</feature>
<dbReference type="PANTHER" id="PTHR32046">
    <property type="entry name" value="G DOMAIN-CONTAINING PROTEIN"/>
    <property type="match status" value="1"/>
</dbReference>
<dbReference type="VEuPathDB" id="AmoebaDB:EHI5A_258320"/>
<dbReference type="Proteomes" id="UP000078387">
    <property type="component" value="Unassembled WGS sequence"/>
</dbReference>
<keyword evidence="1" id="KW-0175">Coiled coil</keyword>
<dbReference type="FunFam" id="3.40.50.300:FF:002080">
    <property type="entry name" value="Uncharacterized protein"/>
    <property type="match status" value="1"/>
</dbReference>
<dbReference type="VEuPathDB" id="AmoebaDB:EHI_077290"/>
<dbReference type="VEuPathDB" id="AmoebaDB:EHI5A_181180"/>
<dbReference type="EMBL" id="BDEQ01000001">
    <property type="protein sequence ID" value="GAT95608.1"/>
    <property type="molecule type" value="Genomic_DNA"/>
</dbReference>
<dbReference type="CDD" id="cd00882">
    <property type="entry name" value="Ras_like_GTPase"/>
    <property type="match status" value="1"/>
</dbReference>
<dbReference type="VEuPathDB" id="AmoebaDB:EHI5A_239290"/>
<dbReference type="InterPro" id="IPR006073">
    <property type="entry name" value="GTP-bd"/>
</dbReference>
<organism evidence="4 5">
    <name type="scientific">Entamoeba histolytica</name>
    <dbReference type="NCBI Taxonomy" id="5759"/>
    <lineage>
        <taxon>Eukaryota</taxon>
        <taxon>Amoebozoa</taxon>
        <taxon>Evosea</taxon>
        <taxon>Archamoebae</taxon>
        <taxon>Mastigamoebida</taxon>
        <taxon>Entamoebidae</taxon>
        <taxon>Entamoeba</taxon>
    </lineage>
</organism>
<sequence>MSRVVVRFILNGQCVATKPLNSQDKLKTAREKIKEKMSDSQHFLTKEGDIIDKNDEECFTVGDVIDEKRVINIKGIEDKKEIRIKINDKIITTIEIDIKTPLSDVRKIVQNIPDSAYFYTLDNDKIERNTEEEFIVEDIINNDEIILKEEKENIPEINDITIGICLNGKPKIKKQFNKNISLSDLRKEIENEKEIPKDFSFEDQDGFKISINDEQSLKLTSILHDNKINIKTEVTDTSPNNIEVSLKDEKENTPEINDITIGICLNGKPMLKKQFNKNISLSDVRKEIERLQQIPKRFDFEDQDGFKISSDDEQSLQLTSILHDNKINITTLTEDIINNTLTNVSPSKTTTQCTPLSNNCNQCFPNKSNDSETSTSNTDVSEPNVPIEGSIRLENHENGKLKIYLYPNQPFNQKDENDAIGILVVGQTGSGKTTLLNSFVNALYGIKITDDFRYIIINEDNLEQRKDQSKSQTSQVTIYNIKRTKRTPPIKIIDTPGFGDTRGIAYDREITKQIKEAFENKVLDLNAICFVAQSSNARLTLSQQYIFGNIINLFGKDVKKNFIAMLTFCDGKTPQVINALQSKECDFSTIIPEIDSPWYLKFNNSAIYDDNTEDKFTQMFWELGMKNFDDFITKLLKLPRKSLEKSREVLKRRECIKARIEDLKTTLNSQLAKMNEIKQIYEQLNENREKVKNNENFTLTTQVEVQKKVDLKPGEYATNCNKCHKTCHYPCHVPFFISAFTNRFCTCIENKHCRVCGCHHTEHVNESCKYEYVIETKEQKLEDVYKRYSEGKEGMASAESMLIRLEEDYYKIQSECYDQQQEIIDCVNTLSEIALNKKVTSSNEYLDMLIKTENEEKKQGYEARVEGYKELKKTNEMIEDIMKNSTTKKSKEEINAEVKRRMKEEEKTTRVKTGRSWLSAKPNNQKK</sequence>
<evidence type="ECO:0000256" key="1">
    <source>
        <dbReference type="SAM" id="Coils"/>
    </source>
</evidence>
<evidence type="ECO:0000259" key="3">
    <source>
        <dbReference type="Pfam" id="PF01926"/>
    </source>
</evidence>
<dbReference type="Pfam" id="PF01926">
    <property type="entry name" value="MMR_HSR1"/>
    <property type="match status" value="1"/>
</dbReference>
<dbReference type="VEuPathDB" id="AmoebaDB:KM1_183240"/>
<proteinExistence type="predicted"/>
<dbReference type="Gene3D" id="3.40.50.300">
    <property type="entry name" value="P-loop containing nucleotide triphosphate hydrolases"/>
    <property type="match status" value="1"/>
</dbReference>
<dbReference type="VEuPathDB" id="AmoebaDB:KM1_331420"/>
<reference evidence="4 5" key="1">
    <citation type="submission" date="2016-05" db="EMBL/GenBank/DDBJ databases">
        <title>First whole genome sequencing of Entamoeba histolytica HM1:IMSS-clone-6.</title>
        <authorList>
            <person name="Mukherjee Avik.K."/>
            <person name="Izumyama S."/>
            <person name="Nakada-Tsukui K."/>
            <person name="Nozaki T."/>
        </authorList>
    </citation>
    <scope>NUCLEOTIDE SEQUENCE [LARGE SCALE GENOMIC DNA]</scope>
    <source>
        <strain evidence="4 5">HM1:IMSS clone 6</strain>
    </source>
</reference>
<gene>
    <name evidence="4" type="ORF">CL6EHI_077290</name>
</gene>
<dbReference type="SUPFAM" id="SSF52540">
    <property type="entry name" value="P-loop containing nucleoside triphosphate hydrolases"/>
    <property type="match status" value="1"/>
</dbReference>
<evidence type="ECO:0000256" key="2">
    <source>
        <dbReference type="SAM" id="MobiDB-lite"/>
    </source>
</evidence>